<accession>A0A8J3JFI6</accession>
<dbReference type="PANTHER" id="PTHR23513:SF17">
    <property type="entry name" value="MEMBRANE PROTEIN"/>
    <property type="match status" value="1"/>
</dbReference>
<proteinExistence type="predicted"/>
<dbReference type="GO" id="GO:0022857">
    <property type="term" value="F:transmembrane transporter activity"/>
    <property type="evidence" value="ECO:0007669"/>
    <property type="project" value="InterPro"/>
</dbReference>
<keyword evidence="5 6" id="KW-0472">Membrane</keyword>
<keyword evidence="9" id="KW-1185">Reference proteome</keyword>
<dbReference type="PANTHER" id="PTHR23513">
    <property type="entry name" value="INTEGRAL MEMBRANE EFFLUX PROTEIN-RELATED"/>
    <property type="match status" value="1"/>
</dbReference>
<dbReference type="PROSITE" id="PS50850">
    <property type="entry name" value="MFS"/>
    <property type="match status" value="1"/>
</dbReference>
<keyword evidence="2" id="KW-1003">Cell membrane</keyword>
<comment type="subcellular location">
    <subcellularLocation>
        <location evidence="1">Cell membrane</location>
        <topology evidence="1">Multi-pass membrane protein</topology>
    </subcellularLocation>
</comment>
<evidence type="ECO:0000313" key="8">
    <source>
        <dbReference type="EMBL" id="GID15744.1"/>
    </source>
</evidence>
<feature type="transmembrane region" description="Helical" evidence="6">
    <location>
        <begin position="198"/>
        <end position="221"/>
    </location>
</feature>
<dbReference type="InterPro" id="IPR036259">
    <property type="entry name" value="MFS_trans_sf"/>
</dbReference>
<evidence type="ECO:0000256" key="3">
    <source>
        <dbReference type="ARBA" id="ARBA00022692"/>
    </source>
</evidence>
<feature type="domain" description="Major facilitator superfamily (MFS) profile" evidence="7">
    <location>
        <begin position="1"/>
        <end position="128"/>
    </location>
</feature>
<keyword evidence="3 6" id="KW-0812">Transmembrane</keyword>
<evidence type="ECO:0000259" key="7">
    <source>
        <dbReference type="PROSITE" id="PS50850"/>
    </source>
</evidence>
<evidence type="ECO:0000256" key="1">
    <source>
        <dbReference type="ARBA" id="ARBA00004651"/>
    </source>
</evidence>
<feature type="transmembrane region" description="Helical" evidence="6">
    <location>
        <begin position="159"/>
        <end position="186"/>
    </location>
</feature>
<feature type="transmembrane region" description="Helical" evidence="6">
    <location>
        <begin position="12"/>
        <end position="32"/>
    </location>
</feature>
<evidence type="ECO:0000256" key="6">
    <source>
        <dbReference type="SAM" id="Phobius"/>
    </source>
</evidence>
<protein>
    <recommendedName>
        <fullName evidence="7">Major facilitator superfamily (MFS) profile domain-containing protein</fullName>
    </recommendedName>
</protein>
<dbReference type="Proteomes" id="UP000612808">
    <property type="component" value="Unassembled WGS sequence"/>
</dbReference>
<dbReference type="Gene3D" id="1.20.1250.20">
    <property type="entry name" value="MFS general substrate transporter like domains"/>
    <property type="match status" value="1"/>
</dbReference>
<dbReference type="GO" id="GO:0005886">
    <property type="term" value="C:plasma membrane"/>
    <property type="evidence" value="ECO:0007669"/>
    <property type="project" value="UniProtKB-SubCell"/>
</dbReference>
<evidence type="ECO:0000256" key="4">
    <source>
        <dbReference type="ARBA" id="ARBA00022989"/>
    </source>
</evidence>
<feature type="transmembrane region" description="Helical" evidence="6">
    <location>
        <begin position="105"/>
        <end position="123"/>
    </location>
</feature>
<dbReference type="SUPFAM" id="SSF103473">
    <property type="entry name" value="MFS general substrate transporter"/>
    <property type="match status" value="1"/>
</dbReference>
<dbReference type="EMBL" id="BOMB01000047">
    <property type="protein sequence ID" value="GID15744.1"/>
    <property type="molecule type" value="Genomic_DNA"/>
</dbReference>
<comment type="caution">
    <text evidence="8">The sequence shown here is derived from an EMBL/GenBank/DDBJ whole genome shotgun (WGS) entry which is preliminary data.</text>
</comment>
<dbReference type="AlphaFoldDB" id="A0A8J3JFI6"/>
<dbReference type="InterPro" id="IPR020846">
    <property type="entry name" value="MFS_dom"/>
</dbReference>
<name>A0A8J3JFI6_9ACTN</name>
<dbReference type="InterPro" id="IPR011701">
    <property type="entry name" value="MFS"/>
</dbReference>
<evidence type="ECO:0000256" key="5">
    <source>
        <dbReference type="ARBA" id="ARBA00023136"/>
    </source>
</evidence>
<evidence type="ECO:0000313" key="9">
    <source>
        <dbReference type="Proteomes" id="UP000612808"/>
    </source>
</evidence>
<keyword evidence="4 6" id="KW-1133">Transmembrane helix</keyword>
<dbReference type="Pfam" id="PF07690">
    <property type="entry name" value="MFS_1"/>
    <property type="match status" value="1"/>
</dbReference>
<sequence>MVADRFGPRRVAVAGDATRCLVIGAVAAAILLTSPGVGLLIGLAVIFGVVDALFVPAVGALPPRMTTPGQLARVQGMRGLSIRISNAVGPLLAGVVPAAGGSGGAFIAASVLFALSLLLLLTVRTTVRPADHGAVRSVDRGAAWRGLGDGLRYLRHHRVLAPLVAVIGLSEMCFSGPVALGLVALAHERGWGAAGMGWIAAAFFTGCAGICLTAAALGIIVPPCAPPNSARRIPPTGDRTGPRRRR</sequence>
<reference evidence="8" key="1">
    <citation type="submission" date="2021-01" db="EMBL/GenBank/DDBJ databases">
        <title>Whole genome shotgun sequence of Actinocatenispora rupis NBRC 107355.</title>
        <authorList>
            <person name="Komaki H."/>
            <person name="Tamura T."/>
        </authorList>
    </citation>
    <scope>NUCLEOTIDE SEQUENCE</scope>
    <source>
        <strain evidence="8">NBRC 107355</strain>
    </source>
</reference>
<gene>
    <name evidence="8" type="ORF">Aru02nite_66330</name>
</gene>
<organism evidence="8 9">
    <name type="scientific">Actinocatenispora rupis</name>
    <dbReference type="NCBI Taxonomy" id="519421"/>
    <lineage>
        <taxon>Bacteria</taxon>
        <taxon>Bacillati</taxon>
        <taxon>Actinomycetota</taxon>
        <taxon>Actinomycetes</taxon>
        <taxon>Micromonosporales</taxon>
        <taxon>Micromonosporaceae</taxon>
        <taxon>Actinocatenispora</taxon>
    </lineage>
</organism>
<evidence type="ECO:0000256" key="2">
    <source>
        <dbReference type="ARBA" id="ARBA00022475"/>
    </source>
</evidence>